<keyword evidence="5" id="KW-0808">Transferase</keyword>
<keyword evidence="11" id="KW-1185">Reference proteome</keyword>
<keyword evidence="6" id="KW-0548">Nucleotidyltransferase</keyword>
<evidence type="ECO:0000256" key="7">
    <source>
        <dbReference type="ARBA" id="ARBA00022705"/>
    </source>
</evidence>
<comment type="similarity">
    <text evidence="1">Belongs to the eukaryotic-type primase small subunit family.</text>
</comment>
<evidence type="ECO:0000256" key="8">
    <source>
        <dbReference type="ARBA" id="ARBA00022723"/>
    </source>
</evidence>
<evidence type="ECO:0000256" key="3">
    <source>
        <dbReference type="ARBA" id="ARBA00022478"/>
    </source>
</evidence>
<proteinExistence type="inferred from homology"/>
<dbReference type="AlphaFoldDB" id="A0A177ELC2"/>
<protein>
    <recommendedName>
        <fullName evidence="2">DNA primase small subunit</fullName>
    </recommendedName>
</protein>
<dbReference type="Pfam" id="PF01896">
    <property type="entry name" value="DNA_primase_S"/>
    <property type="match status" value="1"/>
</dbReference>
<dbReference type="CDD" id="cd04860">
    <property type="entry name" value="AE_Prim_S"/>
    <property type="match status" value="1"/>
</dbReference>
<dbReference type="GO" id="GO:0005658">
    <property type="term" value="C:alpha DNA polymerase:primase complex"/>
    <property type="evidence" value="ECO:0007669"/>
    <property type="project" value="UniProtKB-ARBA"/>
</dbReference>
<dbReference type="GO" id="GO:0046872">
    <property type="term" value="F:metal ion binding"/>
    <property type="evidence" value="ECO:0007669"/>
    <property type="project" value="UniProtKB-KW"/>
</dbReference>
<comment type="caution">
    <text evidence="10">The sequence shown here is derived from an EMBL/GenBank/DDBJ whole genome shotgun (WGS) entry which is preliminary data.</text>
</comment>
<dbReference type="EMBL" id="LTDL01000014">
    <property type="protein sequence ID" value="OAG31779.1"/>
    <property type="molecule type" value="Genomic_DNA"/>
</dbReference>
<dbReference type="PANTHER" id="PTHR10536">
    <property type="entry name" value="DNA PRIMASE SMALL SUBUNIT"/>
    <property type="match status" value="1"/>
</dbReference>
<dbReference type="STRING" id="1805483.A0A177ELC2"/>
<evidence type="ECO:0000313" key="10">
    <source>
        <dbReference type="EMBL" id="OAG31779.1"/>
    </source>
</evidence>
<dbReference type="OrthoDB" id="19606at2759"/>
<dbReference type="GO" id="GO:0003899">
    <property type="term" value="F:DNA-directed RNA polymerase activity"/>
    <property type="evidence" value="ECO:0007669"/>
    <property type="project" value="InterPro"/>
</dbReference>
<gene>
    <name evidence="10" type="ORF">NEDG_00254</name>
</gene>
<dbReference type="Gene3D" id="3.90.920.10">
    <property type="entry name" value="DNA primase, PRIM domain"/>
    <property type="match status" value="2"/>
</dbReference>
<keyword evidence="4" id="KW-0639">Primosome</keyword>
<reference evidence="10 11" key="1">
    <citation type="submission" date="2016-02" db="EMBL/GenBank/DDBJ databases">
        <title>Discovery of a natural microsporidian pathogen with a broad tissue tropism in Caenorhabditis elegans.</title>
        <authorList>
            <person name="Luallen R.J."/>
            <person name="Reinke A.W."/>
            <person name="Tong L."/>
            <person name="Botts M.R."/>
            <person name="Felix M.-A."/>
            <person name="Troemel E.R."/>
        </authorList>
    </citation>
    <scope>NUCLEOTIDE SEQUENCE [LARGE SCALE GENOMIC DNA]</scope>
    <source>
        <strain evidence="10 11">JUm2807</strain>
    </source>
</reference>
<dbReference type="Proteomes" id="UP000185944">
    <property type="component" value="Unassembled WGS sequence"/>
</dbReference>
<keyword evidence="9" id="KW-0804">Transcription</keyword>
<dbReference type="InterPro" id="IPR002755">
    <property type="entry name" value="DNA_primase_S"/>
</dbReference>
<keyword evidence="8" id="KW-0479">Metal-binding</keyword>
<evidence type="ECO:0000256" key="5">
    <source>
        <dbReference type="ARBA" id="ARBA00022679"/>
    </source>
</evidence>
<evidence type="ECO:0000256" key="1">
    <source>
        <dbReference type="ARBA" id="ARBA00009762"/>
    </source>
</evidence>
<dbReference type="SUPFAM" id="SSF56747">
    <property type="entry name" value="Prim-pol domain"/>
    <property type="match status" value="1"/>
</dbReference>
<evidence type="ECO:0000313" key="11">
    <source>
        <dbReference type="Proteomes" id="UP000185944"/>
    </source>
</evidence>
<dbReference type="GO" id="GO:0006269">
    <property type="term" value="P:DNA replication, synthesis of primer"/>
    <property type="evidence" value="ECO:0007669"/>
    <property type="project" value="UniProtKB-KW"/>
</dbReference>
<evidence type="ECO:0000256" key="2">
    <source>
        <dbReference type="ARBA" id="ARBA00021278"/>
    </source>
</evidence>
<keyword evidence="3" id="KW-0240">DNA-directed RNA polymerase</keyword>
<evidence type="ECO:0000256" key="9">
    <source>
        <dbReference type="ARBA" id="ARBA00023163"/>
    </source>
</evidence>
<evidence type="ECO:0000256" key="6">
    <source>
        <dbReference type="ARBA" id="ARBA00022695"/>
    </source>
</evidence>
<dbReference type="InterPro" id="IPR014052">
    <property type="entry name" value="DNA_primase_ssu_euk/arc"/>
</dbReference>
<keyword evidence="7" id="KW-0235">DNA replication</keyword>
<evidence type="ECO:0000256" key="4">
    <source>
        <dbReference type="ARBA" id="ARBA00022515"/>
    </source>
</evidence>
<name>A0A177ELC2_9MICR</name>
<sequence length="281" mass="31747">MGWKEKESTLTEYYAKLFPVESIFQWLRYTSTREFSFVLDGGAYIRYIAVNTPEALKERLVRETPQKLDIGAVYATKPATVSLDNPSLLKELVFDIDLTDYTRACCTSKTMCNKCFPLVKCAIEVLHHILTVHFGFSKILFVFSGGRGVHCWVSDAVALSLDGKDRVSLAEYIERLGREGTPEVDEILLKYKDAVSKENPSVSYLYEEIFPKLDAAVTKQMKHLLKSPFCIHPGSKRVCVPLALDTLDAIQLEDIPVLESVINDPSLLQKYLDVFEAHITP</sequence>
<accession>A0A177ELC2</accession>
<organism evidence="10 11">
    <name type="scientific">Nematocida displodere</name>
    <dbReference type="NCBI Taxonomy" id="1805483"/>
    <lineage>
        <taxon>Eukaryota</taxon>
        <taxon>Fungi</taxon>
        <taxon>Fungi incertae sedis</taxon>
        <taxon>Microsporidia</taxon>
        <taxon>Nematocida</taxon>
    </lineage>
</organism>
<dbReference type="GeneID" id="93646604"/>
<dbReference type="VEuPathDB" id="MicrosporidiaDB:NEDG_00254"/>
<dbReference type="RefSeq" id="XP_067545380.1">
    <property type="nucleotide sequence ID" value="XM_067687672.1"/>
</dbReference>